<reference evidence="1 2" key="1">
    <citation type="submission" date="2024-06" db="EMBL/GenBank/DDBJ databases">
        <title>The Natural Products Discovery Center: Release of the First 8490 Sequenced Strains for Exploring Actinobacteria Biosynthetic Diversity.</title>
        <authorList>
            <person name="Kalkreuter E."/>
            <person name="Kautsar S.A."/>
            <person name="Yang D."/>
            <person name="Bader C.D."/>
            <person name="Teijaro C.N."/>
            <person name="Fluegel L."/>
            <person name="Davis C.M."/>
            <person name="Simpson J.R."/>
            <person name="Lauterbach L."/>
            <person name="Steele A.D."/>
            <person name="Gui C."/>
            <person name="Meng S."/>
            <person name="Li G."/>
            <person name="Viehrig K."/>
            <person name="Ye F."/>
            <person name="Su P."/>
            <person name="Kiefer A.F."/>
            <person name="Nichols A."/>
            <person name="Cepeda A.J."/>
            <person name="Yan W."/>
            <person name="Fan B."/>
            <person name="Jiang Y."/>
            <person name="Adhikari A."/>
            <person name="Zheng C.-J."/>
            <person name="Schuster L."/>
            <person name="Cowan T.M."/>
            <person name="Smanski M.J."/>
            <person name="Chevrette M.G."/>
            <person name="De Carvalho L.P.S."/>
            <person name="Shen B."/>
        </authorList>
    </citation>
    <scope>NUCLEOTIDE SEQUENCE [LARGE SCALE GENOMIC DNA]</scope>
    <source>
        <strain evidence="1 2">NPDC005137</strain>
    </source>
</reference>
<name>A0ABV2UM41_9ACTN</name>
<dbReference type="EMBL" id="JBEXIP010000062">
    <property type="protein sequence ID" value="MET8438541.1"/>
    <property type="molecule type" value="Genomic_DNA"/>
</dbReference>
<comment type="caution">
    <text evidence="1">The sequence shown here is derived from an EMBL/GenBank/DDBJ whole genome shotgun (WGS) entry which is preliminary data.</text>
</comment>
<evidence type="ECO:0000313" key="1">
    <source>
        <dbReference type="EMBL" id="MET8438541.1"/>
    </source>
</evidence>
<proteinExistence type="predicted"/>
<dbReference type="RefSeq" id="WP_356505762.1">
    <property type="nucleotide sequence ID" value="NZ_JBEXIP010000062.1"/>
</dbReference>
<keyword evidence="2" id="KW-1185">Reference proteome</keyword>
<evidence type="ECO:0000313" key="2">
    <source>
        <dbReference type="Proteomes" id="UP001550044"/>
    </source>
</evidence>
<gene>
    <name evidence="1" type="ORF">ABZV61_38695</name>
</gene>
<organism evidence="1 2">
    <name type="scientific">Streptomyces sp. 900116325</name>
    <dbReference type="NCBI Taxonomy" id="3154295"/>
    <lineage>
        <taxon>Bacteria</taxon>
        <taxon>Bacillati</taxon>
        <taxon>Actinomycetota</taxon>
        <taxon>Actinomycetes</taxon>
        <taxon>Kitasatosporales</taxon>
        <taxon>Streptomycetaceae</taxon>
        <taxon>Streptomyces</taxon>
    </lineage>
</organism>
<dbReference type="Proteomes" id="UP001550044">
    <property type="component" value="Unassembled WGS sequence"/>
</dbReference>
<accession>A0ABV2UM41</accession>
<sequence length="66" mass="7324">MRVLEYLWKAAEDLHPTLPEGHASRVVADLNAHARARPLHEDSKSAQLPALQRAIACLNAKQPYLA</sequence>
<protein>
    <submittedName>
        <fullName evidence="1">Uncharacterized protein</fullName>
    </submittedName>
</protein>